<name>A0AAV1CHY9_OLDCO</name>
<dbReference type="PANTHER" id="PTHR34380">
    <property type="entry name" value="BNAA03G12380D PROTEIN"/>
    <property type="match status" value="1"/>
</dbReference>
<dbReference type="Proteomes" id="UP001161247">
    <property type="component" value="Chromosome 2"/>
</dbReference>
<dbReference type="EMBL" id="OX459119">
    <property type="protein sequence ID" value="CAI9094258.1"/>
    <property type="molecule type" value="Genomic_DNA"/>
</dbReference>
<evidence type="ECO:0000256" key="1">
    <source>
        <dbReference type="SAM" id="Coils"/>
    </source>
</evidence>
<sequence length="603" mass="68876">MSLPMAGITERSSVTEMIAVLRNSFHEKECDEVGRWLIARETRLRKERNDWRMHFDMMRQKHDYVAKELYNSEHKRLAMENDLKKAESRFEVLAEELKEGENEKESEKRKMVEEVNRKVEEIEKLRLAGKQTAQKLSKAEELIKLLRRDLDVMEEKHDLLLKEHDKSELKRFAIEQDLKEAERRFETMAKEAENEKKRERDKLLEELENKNEEIEKLGLGVKQMRQKLTDAEELVKLLYSILRREGIMIHTLEESIPDIDDMDVKDLREGIHYEYVKEEVEKICQMRTDAVGSFTKGVLHDAVLNSAFDSAFDGERGSEGKEDVHNGLLDSRLESENAGFGIKKLQDGSGKNITKTTVKAFSIGCDEVLVSPKTASPGMDFPCEGYTSPNVSCTDEIGGASELDVEEKNSSEPAASLVPVTRKPSSPIIIYISDCEAERVAAQKRKMIDFRGVHDAANDDDDSSSGSDLGGMCFESYMAHKLEKFKRYKEIGWKSASEMLSAFQNDFEPCMNAICALYRYKISSKKFNTSPLLPGDSAAMSLKALAEYLIDGHPQNKPKKTVSEVQQDDPSVLLHCKELAIHYIDLLFDIYNKGKDCLFRPDL</sequence>
<evidence type="ECO:0000313" key="2">
    <source>
        <dbReference type="EMBL" id="CAI9094258.1"/>
    </source>
</evidence>
<organism evidence="2 3">
    <name type="scientific">Oldenlandia corymbosa var. corymbosa</name>
    <dbReference type="NCBI Taxonomy" id="529605"/>
    <lineage>
        <taxon>Eukaryota</taxon>
        <taxon>Viridiplantae</taxon>
        <taxon>Streptophyta</taxon>
        <taxon>Embryophyta</taxon>
        <taxon>Tracheophyta</taxon>
        <taxon>Spermatophyta</taxon>
        <taxon>Magnoliopsida</taxon>
        <taxon>eudicotyledons</taxon>
        <taxon>Gunneridae</taxon>
        <taxon>Pentapetalae</taxon>
        <taxon>asterids</taxon>
        <taxon>lamiids</taxon>
        <taxon>Gentianales</taxon>
        <taxon>Rubiaceae</taxon>
        <taxon>Rubioideae</taxon>
        <taxon>Spermacoceae</taxon>
        <taxon>Hedyotis-Oldenlandia complex</taxon>
        <taxon>Oldenlandia</taxon>
    </lineage>
</organism>
<proteinExistence type="predicted"/>
<reference evidence="2" key="1">
    <citation type="submission" date="2023-03" db="EMBL/GenBank/DDBJ databases">
        <authorList>
            <person name="Julca I."/>
        </authorList>
    </citation>
    <scope>NUCLEOTIDE SEQUENCE</scope>
</reference>
<feature type="coiled-coil region" evidence="1">
    <location>
        <begin position="76"/>
        <end position="227"/>
    </location>
</feature>
<keyword evidence="1" id="KW-0175">Coiled coil</keyword>
<dbReference type="AlphaFoldDB" id="A0AAV1CHY9"/>
<dbReference type="PANTHER" id="PTHR34380:SF1">
    <property type="entry name" value="OS01G0221300 PROTEIN"/>
    <property type="match status" value="1"/>
</dbReference>
<keyword evidence="3" id="KW-1185">Reference proteome</keyword>
<gene>
    <name evidence="2" type="ORF">OLC1_LOCUS5467</name>
</gene>
<evidence type="ECO:0000313" key="3">
    <source>
        <dbReference type="Proteomes" id="UP001161247"/>
    </source>
</evidence>
<accession>A0AAV1CHY9</accession>
<protein>
    <submittedName>
        <fullName evidence="2">OLC1v1029963C1</fullName>
    </submittedName>
</protein>